<dbReference type="Gene3D" id="2.60.40.740">
    <property type="match status" value="1"/>
</dbReference>
<proteinExistence type="predicted"/>
<reference evidence="4 5" key="1">
    <citation type="submission" date="2010-12" db="EMBL/GenBank/DDBJ databases">
        <authorList>
            <person name="Muzny D."/>
            <person name="Qin X."/>
            <person name="Buhay C."/>
            <person name="Dugan-Rocha S."/>
            <person name="Ding Y."/>
            <person name="Chen G."/>
            <person name="Hawes A."/>
            <person name="Holder M."/>
            <person name="Jhangiani S."/>
            <person name="Johnson A."/>
            <person name="Khan Z."/>
            <person name="Li Z."/>
            <person name="Liu W."/>
            <person name="Liu X."/>
            <person name="Perez L."/>
            <person name="Shen H."/>
            <person name="Wang Q."/>
            <person name="Watt J."/>
            <person name="Xi L."/>
            <person name="Xin Y."/>
            <person name="Zhou J."/>
            <person name="Deng J."/>
            <person name="Jiang H."/>
            <person name="Liu Y."/>
            <person name="Qu J."/>
            <person name="Song X.-Z."/>
            <person name="Zhang L."/>
            <person name="Villasana D."/>
            <person name="Johnson A."/>
            <person name="Liu J."/>
            <person name="Liyanage D."/>
            <person name="Lorensuhewa L."/>
            <person name="Robinson T."/>
            <person name="Song A."/>
            <person name="Song B.-B."/>
            <person name="Dinh H."/>
            <person name="Thornton R."/>
            <person name="Coyle M."/>
            <person name="Francisco L."/>
            <person name="Jackson L."/>
            <person name="Javaid M."/>
            <person name="Korchina V."/>
            <person name="Kovar C."/>
            <person name="Mata R."/>
            <person name="Mathew T."/>
            <person name="Ngo R."/>
            <person name="Nguyen L."/>
            <person name="Nguyen N."/>
            <person name="Okwuonu G."/>
            <person name="Ongeri F."/>
            <person name="Pham C."/>
            <person name="Simmons D."/>
            <person name="Wilczek-Boney K."/>
            <person name="Hale W."/>
            <person name="Jakkamsetti A."/>
            <person name="Pham P."/>
            <person name="Ruth R."/>
            <person name="San Lucas F."/>
            <person name="Warren J."/>
            <person name="Zhang J."/>
            <person name="Zhao Z."/>
            <person name="Zhou C."/>
            <person name="Zhu D."/>
            <person name="Lee S."/>
            <person name="Bess C."/>
            <person name="Blankenburg K."/>
            <person name="Forbes L."/>
            <person name="Fu Q."/>
            <person name="Gubbala S."/>
            <person name="Hirani K."/>
            <person name="Jayaseelan J.C."/>
            <person name="Lara F."/>
            <person name="Munidasa M."/>
            <person name="Palculict T."/>
            <person name="Patil S."/>
            <person name="Pu L.-L."/>
            <person name="Saada N."/>
            <person name="Tang L."/>
            <person name="Weissenberger G."/>
            <person name="Zhu Y."/>
            <person name="Hemphill L."/>
            <person name="Shang Y."/>
            <person name="Youmans B."/>
            <person name="Ayvaz T."/>
            <person name="Ross M."/>
            <person name="Santibanez J."/>
            <person name="Aqrawi P."/>
            <person name="Gross S."/>
            <person name="Joshi V."/>
            <person name="Fowler G."/>
            <person name="Nazareth L."/>
            <person name="Reid J."/>
            <person name="Worley K."/>
            <person name="Petrosino J."/>
            <person name="Highlander S."/>
            <person name="Gibbs R."/>
        </authorList>
    </citation>
    <scope>NUCLEOTIDE SEQUENCE [LARGE SCALE GENOMIC DNA]</scope>
    <source>
        <strain evidence="4 5">DSM 10105</strain>
    </source>
</reference>
<evidence type="ECO:0000256" key="1">
    <source>
        <dbReference type="SAM" id="MobiDB-lite"/>
    </source>
</evidence>
<keyword evidence="5" id="KW-1185">Reference proteome</keyword>
<feature type="signal peptide" evidence="2">
    <location>
        <begin position="1"/>
        <end position="24"/>
    </location>
</feature>
<accession>E6JZE9</accession>
<gene>
    <name evidence="4" type="ORF">HMPREF0620_0169</name>
</gene>
<dbReference type="HOGENOM" id="CLU_363170_0_0_11"/>
<sequence>MWKAFLSLFACLSILLVGAHPSYADSITPAQSADLLKSVKGSVYIGDSSSSSGKYDWITNGQYWDGSAWRNLSSIGTYGSASLPEGWRIGWYGDNTGGIDASGYHVYRQIDKRLPDSGERAQTFPGFKIRFNDVGYTSQGEHIDSIIDFTSVKAWQKRDAYPPAYGVRPFEISQNDGPFLSARSIGDSPIGVDSTYSTTFVKSGTDTRIDDGNTVDIVYWDIDQPVHTYGYGHDDFRSPYPEGVGLISGYRHATLDRSTSISTETEDGSTWFRSTRVDDSPVPHNVSSVVTEAGPSFTTEWRGENCVTGIGYDTKVIQYPAWDSPHKALTPRDDVPHPGATQILKRTDKAAFDVRETFPYVSSSNQARSITMTDTLSPGFDASKAIVTVSQVTGKDQNGNEITRDVSGNWTIRLDAATRTITASAKNTGHGFAESAHIFHIVVPVSATADLTRHDRDTIDGKPYWRIPNTASVTIVDANGVPNEKRTETVHVDVPYEAKGSVELKALKKVKGHDLHADQFTFILTDPAGKAVDSEKNRGDGSVVFKPLEFTQDDIGKSYQYAITEMQERVDGYVFDSHKEIITITVADAGNGKLAVTPVYDADGETFTNIYKTSLEVMKRSDKGQALAQAGFTLYQDNGTADSALTIKRPPSTPTPASRQRSTKVTP</sequence>
<dbReference type="eggNOG" id="COG4932">
    <property type="taxonomic scope" value="Bacteria"/>
</dbReference>
<evidence type="ECO:0000256" key="2">
    <source>
        <dbReference type="SAM" id="SignalP"/>
    </source>
</evidence>
<dbReference type="Gene3D" id="2.60.40.3050">
    <property type="match status" value="1"/>
</dbReference>
<dbReference type="AlphaFoldDB" id="E6JZE9"/>
<evidence type="ECO:0000313" key="4">
    <source>
        <dbReference type="EMBL" id="EFT83164.1"/>
    </source>
</evidence>
<feature type="chain" id="PRO_5003204921" evidence="2">
    <location>
        <begin position="25"/>
        <end position="667"/>
    </location>
</feature>
<evidence type="ECO:0000313" key="5">
    <source>
        <dbReference type="Proteomes" id="UP000004946"/>
    </source>
</evidence>
<comment type="caution">
    <text evidence="4">The sequence shown here is derived from an EMBL/GenBank/DDBJ whole genome shotgun (WGS) entry which is preliminary data.</text>
</comment>
<dbReference type="EMBL" id="AEON01000001">
    <property type="protein sequence ID" value="EFT83164.1"/>
    <property type="molecule type" value="Genomic_DNA"/>
</dbReference>
<dbReference type="InterPro" id="IPR022464">
    <property type="entry name" value="Strep_pil_isopept_link"/>
</dbReference>
<evidence type="ECO:0000259" key="3">
    <source>
        <dbReference type="Pfam" id="PF12892"/>
    </source>
</evidence>
<name>E6JZE9_PARDN</name>
<feature type="region of interest" description="Disordered" evidence="1">
    <location>
        <begin position="643"/>
        <end position="667"/>
    </location>
</feature>
<feature type="compositionally biased region" description="Polar residues" evidence="1">
    <location>
        <begin position="655"/>
        <end position="667"/>
    </location>
</feature>
<protein>
    <submittedName>
        <fullName evidence="4">Pilin isopeptide linkage domain protein</fullName>
    </submittedName>
</protein>
<feature type="domain" description="Streptococcal pilin isopeptide linkage" evidence="3">
    <location>
        <begin position="504"/>
        <end position="612"/>
    </location>
</feature>
<dbReference type="Proteomes" id="UP000004946">
    <property type="component" value="Chromosome"/>
</dbReference>
<keyword evidence="2" id="KW-0732">Signal</keyword>
<dbReference type="NCBIfam" id="TIGR03786">
    <property type="entry name" value="strep_pil_rpt"/>
    <property type="match status" value="1"/>
</dbReference>
<dbReference type="Pfam" id="PF12892">
    <property type="entry name" value="FctA"/>
    <property type="match status" value="1"/>
</dbReference>
<dbReference type="InterPro" id="IPR038174">
    <property type="entry name" value="Strep_pil_link_sf"/>
</dbReference>
<organism evidence="4 5">
    <name type="scientific">Parascardovia denticolens DSM 10105 = JCM 12538</name>
    <dbReference type="NCBI Taxonomy" id="864564"/>
    <lineage>
        <taxon>Bacteria</taxon>
        <taxon>Bacillati</taxon>
        <taxon>Actinomycetota</taxon>
        <taxon>Actinomycetes</taxon>
        <taxon>Bifidobacteriales</taxon>
        <taxon>Bifidobacteriaceae</taxon>
        <taxon>Parascardovia</taxon>
    </lineage>
</organism>